<dbReference type="GeneID" id="106806244"/>
<dbReference type="RefSeq" id="XP_014663604.1">
    <property type="nucleotide sequence ID" value="XM_014808118.1"/>
</dbReference>
<proteinExistence type="predicted"/>
<dbReference type="PANTHER" id="PTHR28630:SF3">
    <property type="entry name" value="PEROXIREDOXIN-LIKE 2C"/>
    <property type="match status" value="1"/>
</dbReference>
<accession>A0ABM1DUI3</accession>
<gene>
    <name evidence="2" type="primary">LOC106806244</name>
</gene>
<protein>
    <submittedName>
        <fullName evidence="2">Thioredoxin-like protein AAED1</fullName>
    </submittedName>
</protein>
<dbReference type="Proteomes" id="UP000695022">
    <property type="component" value="Unplaced"/>
</dbReference>
<organism evidence="1 2">
    <name type="scientific">Priapulus caudatus</name>
    <name type="common">Priapulid worm</name>
    <dbReference type="NCBI Taxonomy" id="37621"/>
    <lineage>
        <taxon>Eukaryota</taxon>
        <taxon>Metazoa</taxon>
        <taxon>Ecdysozoa</taxon>
        <taxon>Scalidophora</taxon>
        <taxon>Priapulida</taxon>
        <taxon>Priapulimorpha</taxon>
        <taxon>Priapulimorphida</taxon>
        <taxon>Priapulidae</taxon>
        <taxon>Priapulus</taxon>
    </lineage>
</organism>
<dbReference type="Gene3D" id="3.40.30.10">
    <property type="entry name" value="Glutaredoxin"/>
    <property type="match status" value="1"/>
</dbReference>
<reference evidence="2" key="1">
    <citation type="submission" date="2025-08" db="UniProtKB">
        <authorList>
            <consortium name="RefSeq"/>
        </authorList>
    </citation>
    <scope>IDENTIFICATION</scope>
</reference>
<keyword evidence="1" id="KW-1185">Reference proteome</keyword>
<evidence type="ECO:0000313" key="1">
    <source>
        <dbReference type="Proteomes" id="UP000695022"/>
    </source>
</evidence>
<evidence type="ECO:0000313" key="2">
    <source>
        <dbReference type="RefSeq" id="XP_014663604.1"/>
    </source>
</evidence>
<dbReference type="SUPFAM" id="SSF52833">
    <property type="entry name" value="Thioredoxin-like"/>
    <property type="match status" value="1"/>
</dbReference>
<dbReference type="CDD" id="cd02970">
    <property type="entry name" value="PRX_like2"/>
    <property type="match status" value="1"/>
</dbReference>
<dbReference type="InterPro" id="IPR032801">
    <property type="entry name" value="PXL2A/B/C"/>
</dbReference>
<dbReference type="PANTHER" id="PTHR28630">
    <property type="match status" value="1"/>
</dbReference>
<dbReference type="Pfam" id="PF13911">
    <property type="entry name" value="AhpC-TSA_2"/>
    <property type="match status" value="1"/>
</dbReference>
<name>A0ABM1DUI3_PRICU</name>
<sequence>MAALFVYNMDDDVNNATSEVETFRINAQVEDVTEQIIDREPGTAWEPICFAAVENLCVYDENGYRIRMGDVYMKQKTILIFVRHFLCFICKDYVADLARVQERYLKEAGVQLVVIGHAPHKYIKPFRELTGLHHLLYCDPERKVYHELQLRSAELVQKKSPHVRSSTVLGILNSTWRAMQCMEWQGNIDQQGGAFVVGPGNNVHYAHIDYGATDHAPINEVLMAADVKTMDFTRAQVIHI</sequence>
<dbReference type="InterPro" id="IPR036249">
    <property type="entry name" value="Thioredoxin-like_sf"/>
</dbReference>